<dbReference type="Proteomes" id="UP001465976">
    <property type="component" value="Unassembled WGS sequence"/>
</dbReference>
<gene>
    <name evidence="2" type="ORF">V5O48_019465</name>
</gene>
<sequence length="144" mass="15447">KNDVVGGMNVDGPPLRLYRVIEQSTRASNLETDANYSDSSIEKSVVAIWKQLAGRSDHVVSIDVPQSTAIVYAQDTAIAMDVSNASSMEILAAIAARVRYLECQDMVNSGTMKAQDPPATSVGAPSTVKFSPSENQVPKQNKPH</sequence>
<reference evidence="2 3" key="1">
    <citation type="submission" date="2024-02" db="EMBL/GenBank/DDBJ databases">
        <title>A draft genome for the cacao thread blight pathogen Marasmius crinis-equi.</title>
        <authorList>
            <person name="Cohen S.P."/>
            <person name="Baruah I.K."/>
            <person name="Amoako-Attah I."/>
            <person name="Bukari Y."/>
            <person name="Meinhardt L.W."/>
            <person name="Bailey B.A."/>
        </authorList>
    </citation>
    <scope>NUCLEOTIDE SEQUENCE [LARGE SCALE GENOMIC DNA]</scope>
    <source>
        <strain evidence="2 3">GH-76</strain>
    </source>
</reference>
<organism evidence="2 3">
    <name type="scientific">Marasmius crinis-equi</name>
    <dbReference type="NCBI Taxonomy" id="585013"/>
    <lineage>
        <taxon>Eukaryota</taxon>
        <taxon>Fungi</taxon>
        <taxon>Dikarya</taxon>
        <taxon>Basidiomycota</taxon>
        <taxon>Agaricomycotina</taxon>
        <taxon>Agaricomycetes</taxon>
        <taxon>Agaricomycetidae</taxon>
        <taxon>Agaricales</taxon>
        <taxon>Marasmiineae</taxon>
        <taxon>Marasmiaceae</taxon>
        <taxon>Marasmius</taxon>
    </lineage>
</organism>
<feature type="region of interest" description="Disordered" evidence="1">
    <location>
        <begin position="110"/>
        <end position="144"/>
    </location>
</feature>
<comment type="caution">
    <text evidence="2">The sequence shown here is derived from an EMBL/GenBank/DDBJ whole genome shotgun (WGS) entry which is preliminary data.</text>
</comment>
<evidence type="ECO:0000256" key="1">
    <source>
        <dbReference type="SAM" id="MobiDB-lite"/>
    </source>
</evidence>
<name>A0ABR3EIC5_9AGAR</name>
<evidence type="ECO:0000313" key="2">
    <source>
        <dbReference type="EMBL" id="KAL0562619.1"/>
    </source>
</evidence>
<accession>A0ABR3EIC5</accession>
<feature type="compositionally biased region" description="Polar residues" evidence="1">
    <location>
        <begin position="128"/>
        <end position="144"/>
    </location>
</feature>
<keyword evidence="3" id="KW-1185">Reference proteome</keyword>
<feature type="non-terminal residue" evidence="2">
    <location>
        <position position="144"/>
    </location>
</feature>
<proteinExistence type="predicted"/>
<feature type="non-terminal residue" evidence="2">
    <location>
        <position position="1"/>
    </location>
</feature>
<dbReference type="EMBL" id="JBAHYK010005009">
    <property type="protein sequence ID" value="KAL0562619.1"/>
    <property type="molecule type" value="Genomic_DNA"/>
</dbReference>
<evidence type="ECO:0000313" key="3">
    <source>
        <dbReference type="Proteomes" id="UP001465976"/>
    </source>
</evidence>
<protein>
    <submittedName>
        <fullName evidence="2">Uncharacterized protein</fullName>
    </submittedName>
</protein>